<accession>A0A1H0FHS0</accession>
<dbReference type="PANTHER" id="PTHR46112">
    <property type="entry name" value="AMINOPEPTIDASE"/>
    <property type="match status" value="1"/>
</dbReference>
<dbReference type="InterPro" id="IPR029149">
    <property type="entry name" value="Creatin/AminoP/Spt16_N"/>
</dbReference>
<dbReference type="GO" id="GO:0004177">
    <property type="term" value="F:aminopeptidase activity"/>
    <property type="evidence" value="ECO:0007669"/>
    <property type="project" value="UniProtKB-KW"/>
</dbReference>
<feature type="domain" description="Peptidase M24" evidence="1">
    <location>
        <begin position="151"/>
        <end position="363"/>
    </location>
</feature>
<name>A0A1H0FHS0_9HYPH</name>
<dbReference type="RefSeq" id="WP_090670961.1">
    <property type="nucleotide sequence ID" value="NZ_FNIT01000002.1"/>
</dbReference>
<dbReference type="Gene3D" id="3.40.350.10">
    <property type="entry name" value="Creatinase/prolidase N-terminal domain"/>
    <property type="match status" value="1"/>
</dbReference>
<gene>
    <name evidence="3" type="ORF">SAMN05192530_102525</name>
</gene>
<keyword evidence="3" id="KW-0645">Protease</keyword>
<dbReference type="Gene3D" id="3.90.230.10">
    <property type="entry name" value="Creatinase/methionine aminopeptidase superfamily"/>
    <property type="match status" value="1"/>
</dbReference>
<evidence type="ECO:0000259" key="1">
    <source>
        <dbReference type="Pfam" id="PF00557"/>
    </source>
</evidence>
<reference evidence="3 4" key="1">
    <citation type="submission" date="2016-10" db="EMBL/GenBank/DDBJ databases">
        <authorList>
            <person name="de Groot N.N."/>
        </authorList>
    </citation>
    <scope>NUCLEOTIDE SEQUENCE [LARGE SCALE GENOMIC DNA]</scope>
    <source>
        <strain evidence="4">L7-484,KACC 16230,DSM 25025</strain>
    </source>
</reference>
<keyword evidence="3" id="KW-0378">Hydrolase</keyword>
<dbReference type="EMBL" id="FNIT01000002">
    <property type="protein sequence ID" value="SDN94217.1"/>
    <property type="molecule type" value="Genomic_DNA"/>
</dbReference>
<dbReference type="InterPro" id="IPR036005">
    <property type="entry name" value="Creatinase/aminopeptidase-like"/>
</dbReference>
<dbReference type="STRING" id="1166073.SAMN05192530_102525"/>
<dbReference type="SUPFAM" id="SSF55920">
    <property type="entry name" value="Creatinase/aminopeptidase"/>
    <property type="match status" value="1"/>
</dbReference>
<dbReference type="Pfam" id="PF00557">
    <property type="entry name" value="Peptidase_M24"/>
    <property type="match status" value="1"/>
</dbReference>
<proteinExistence type="predicted"/>
<protein>
    <submittedName>
        <fullName evidence="3">Xaa-Pro aminopeptidase</fullName>
    </submittedName>
</protein>
<keyword evidence="4" id="KW-1185">Reference proteome</keyword>
<dbReference type="AlphaFoldDB" id="A0A1H0FHS0"/>
<dbReference type="InterPro" id="IPR050659">
    <property type="entry name" value="Peptidase_M24B"/>
</dbReference>
<organism evidence="3 4">
    <name type="scientific">Aureimonas jatrophae</name>
    <dbReference type="NCBI Taxonomy" id="1166073"/>
    <lineage>
        <taxon>Bacteria</taxon>
        <taxon>Pseudomonadati</taxon>
        <taxon>Pseudomonadota</taxon>
        <taxon>Alphaproteobacteria</taxon>
        <taxon>Hyphomicrobiales</taxon>
        <taxon>Aurantimonadaceae</taxon>
        <taxon>Aureimonas</taxon>
    </lineage>
</organism>
<dbReference type="Proteomes" id="UP000198793">
    <property type="component" value="Unassembled WGS sequence"/>
</dbReference>
<evidence type="ECO:0000313" key="4">
    <source>
        <dbReference type="Proteomes" id="UP000198793"/>
    </source>
</evidence>
<dbReference type="InterPro" id="IPR000587">
    <property type="entry name" value="Creatinase_N"/>
</dbReference>
<dbReference type="PANTHER" id="PTHR46112:SF2">
    <property type="entry name" value="XAA-PRO AMINOPEPTIDASE P-RELATED"/>
    <property type="match status" value="1"/>
</dbReference>
<dbReference type="SUPFAM" id="SSF53092">
    <property type="entry name" value="Creatinase/prolidase N-terminal domain"/>
    <property type="match status" value="1"/>
</dbReference>
<evidence type="ECO:0000313" key="3">
    <source>
        <dbReference type="EMBL" id="SDN94217.1"/>
    </source>
</evidence>
<feature type="domain" description="Creatinase N-terminal" evidence="2">
    <location>
        <begin position="17"/>
        <end position="137"/>
    </location>
</feature>
<keyword evidence="3" id="KW-0031">Aminopeptidase</keyword>
<evidence type="ECO:0000259" key="2">
    <source>
        <dbReference type="Pfam" id="PF01321"/>
    </source>
</evidence>
<dbReference type="Pfam" id="PF01321">
    <property type="entry name" value="Creatinase_N"/>
    <property type="match status" value="1"/>
</dbReference>
<dbReference type="InterPro" id="IPR000994">
    <property type="entry name" value="Pept_M24"/>
</dbReference>
<dbReference type="OrthoDB" id="9806388at2"/>
<sequence>MSAALEPLGDAFRRGVLDRLRARIAAERLDAALFLRPGNVRYLTGWDFHANERPMGVLVRLDTDRRELLVPDLERENAAQAALFRVETYEEYPGEVPAELWMCRRAAGLRLAVDALDASLLRACEGEVRELRLVDLAAPLRARKTPEELALVREAARFADLCLERLLAQAGAIVRDGGTELDLLADCTGHARQALEASHGARFAGTRLAITASVHSGPRAALPHGATSLKRPEAGETLIAGIGACLGGYHAESGATLFLGDLTPEQARVAHAMERSDRAAQEALKPGTPCHEVNRRAMEPLREAGLGEAIRHRIGHAMGVEGHEGPWLAPGDPTPVEPAMVFSSEPGVYRPGRDGFRTINTLIASEAGTEVPSRFLAAHPIERRVVALA</sequence>